<dbReference type="STRING" id="1325564.NSJP_2526"/>
<dbReference type="AlphaFoldDB" id="A0A1W1I7A7"/>
<dbReference type="KEGG" id="nja:NSJP_2526"/>
<accession>A0A1W1I7A7</accession>
<keyword evidence="3" id="KW-1185">Reference proteome</keyword>
<dbReference type="EMBL" id="LT828648">
    <property type="protein sequence ID" value="SLM48693.1"/>
    <property type="molecule type" value="Genomic_DNA"/>
</dbReference>
<gene>
    <name evidence="2" type="ORF">NSJP_2526</name>
</gene>
<evidence type="ECO:0000256" key="1">
    <source>
        <dbReference type="SAM" id="MobiDB-lite"/>
    </source>
</evidence>
<organism evidence="2 3">
    <name type="scientific">Nitrospira japonica</name>
    <dbReference type="NCBI Taxonomy" id="1325564"/>
    <lineage>
        <taxon>Bacteria</taxon>
        <taxon>Pseudomonadati</taxon>
        <taxon>Nitrospirota</taxon>
        <taxon>Nitrospiria</taxon>
        <taxon>Nitrospirales</taxon>
        <taxon>Nitrospiraceae</taxon>
        <taxon>Nitrospira</taxon>
    </lineage>
</organism>
<dbReference type="Proteomes" id="UP000192042">
    <property type="component" value="Chromosome I"/>
</dbReference>
<name>A0A1W1I7A7_9BACT</name>
<proteinExistence type="predicted"/>
<feature type="region of interest" description="Disordered" evidence="1">
    <location>
        <begin position="180"/>
        <end position="215"/>
    </location>
</feature>
<protein>
    <submittedName>
        <fullName evidence="2">Uncharacterized protein</fullName>
    </submittedName>
</protein>
<dbReference type="RefSeq" id="WP_080887040.1">
    <property type="nucleotide sequence ID" value="NZ_LT828648.1"/>
</dbReference>
<evidence type="ECO:0000313" key="3">
    <source>
        <dbReference type="Proteomes" id="UP000192042"/>
    </source>
</evidence>
<sequence length="294" mass="32282">MPDTDFHPDKDSEELARKLASIGVEDIRRSGEPSYASDALPVFLEMHARELGIEAPMRDVAYVMQEFAWQWGLGREFGRMPCVRIASGEQSEIVPLSLPFDFPFPRGVRPWPWLRRLYPFPPGFLFEAYEDFLRSRGDSEGISIESVDYVLERLRNGLASFLAYRIAGFRDWAMGKEKGGQGNLGGKGGKRARGKGGGGQGGSGSGGPLPPASLSSGGGMGVEMWCTSPGLTIEFSHAYFIHFLNFGAPSFPVSNTLLGGRYVFQGKGPTYPSGTVRSQVFRIPPDYKAVTTYF</sequence>
<reference evidence="2 3" key="1">
    <citation type="submission" date="2017-03" db="EMBL/GenBank/DDBJ databases">
        <authorList>
            <person name="Afonso C.L."/>
            <person name="Miller P.J."/>
            <person name="Scott M.A."/>
            <person name="Spackman E."/>
            <person name="Goraichik I."/>
            <person name="Dimitrov K.M."/>
            <person name="Suarez D.L."/>
            <person name="Swayne D.E."/>
        </authorList>
    </citation>
    <scope>NUCLEOTIDE SEQUENCE [LARGE SCALE GENOMIC DNA]</scope>
    <source>
        <strain evidence="2">Genome sequencing of Nitrospira japonica strain NJ11</strain>
    </source>
</reference>
<evidence type="ECO:0000313" key="2">
    <source>
        <dbReference type="EMBL" id="SLM48693.1"/>
    </source>
</evidence>
<feature type="compositionally biased region" description="Gly residues" evidence="1">
    <location>
        <begin position="195"/>
        <end position="207"/>
    </location>
</feature>